<feature type="compositionally biased region" description="Low complexity" evidence="1">
    <location>
        <begin position="42"/>
        <end position="54"/>
    </location>
</feature>
<dbReference type="AlphaFoldDB" id="A0A7S1FSY7"/>
<protein>
    <submittedName>
        <fullName evidence="2">Uncharacterized protein</fullName>
    </submittedName>
</protein>
<proteinExistence type="predicted"/>
<sequence>MKTAPDVSRRKNNVLVSQKEKTSQKSSLKKRISTRNGKQCGSTVETSTSTTSSSRNCSAISVDKSVISDRENCGACRSNDVILDPSKKISNFVKSNHKTIFNTSSENIFSRNNDLAKHESRTLGRRNLGDGEKPVDVTDWRLAIDNIELWRNVQEIPSDPHETCEGNFSPRRLDSSFDSIDSSIKSDSGTLDTKTLIRTFSGRFQGRSSQSKKKKKINFVPHNLSSIISDDSKSSQKMGSSDSMENNFLTKMKYHFLDSISHLDASDNLVSSDLSDCRGNKLPQINHITSMKRSEKMQRISQPVTSAMERIYSLRFKINSHKNSNNGALHESCDSGSTLISGSTLVSDDSSIVSLRKSAFNMPKRERIGMLTPPWKTIQSELASHISHETSVNTRTNLPVTSSILCHQNNCSLSSSTVSKENRTHGYVYKESEKGNTLYDLSALYRHPITPHSLGSTILNNSDSDANDDSSGEISENQGSTVSSLSMSTKSLALSSVSMSFSLSANDRPSQYLRSTRSATKYSSELDSVIILVMNPRIPNNQRFNKFMEVQKFELLMVSFNNAVAVMRDLLLQVRPSVTDKSLQMQTYVGLCRPIDDRRRGARCTEKMINYFPTESYKIDPGEILIAIPQCLDATMCAELAQPILDDPSVVSIVDQIRNNPTKDPTPITPNEGVCSQPNLLKNSEVSTHSQRTAISSCSSQSLTKKKIFYRKYREYGNTILHNSKTIIWNRK</sequence>
<dbReference type="EMBL" id="HBFR01021377">
    <property type="protein sequence ID" value="CAD8888205.1"/>
    <property type="molecule type" value="Transcribed_RNA"/>
</dbReference>
<name>A0A7S1FSY7_9STRA</name>
<evidence type="ECO:0000256" key="1">
    <source>
        <dbReference type="SAM" id="MobiDB-lite"/>
    </source>
</evidence>
<feature type="region of interest" description="Disordered" evidence="1">
    <location>
        <begin position="455"/>
        <end position="482"/>
    </location>
</feature>
<accession>A0A7S1FSY7</accession>
<reference evidence="2" key="1">
    <citation type="submission" date="2021-01" db="EMBL/GenBank/DDBJ databases">
        <authorList>
            <person name="Corre E."/>
            <person name="Pelletier E."/>
            <person name="Niang G."/>
            <person name="Scheremetjew M."/>
            <person name="Finn R."/>
            <person name="Kale V."/>
            <person name="Holt S."/>
            <person name="Cochrane G."/>
            <person name="Meng A."/>
            <person name="Brown T."/>
            <person name="Cohen L."/>
        </authorList>
    </citation>
    <scope>NUCLEOTIDE SEQUENCE</scope>
    <source>
        <strain evidence="2">308</strain>
    </source>
</reference>
<organism evidence="2">
    <name type="scientific">Corethron hystrix</name>
    <dbReference type="NCBI Taxonomy" id="216773"/>
    <lineage>
        <taxon>Eukaryota</taxon>
        <taxon>Sar</taxon>
        <taxon>Stramenopiles</taxon>
        <taxon>Ochrophyta</taxon>
        <taxon>Bacillariophyta</taxon>
        <taxon>Coscinodiscophyceae</taxon>
        <taxon>Corethrophycidae</taxon>
        <taxon>Corethrales</taxon>
        <taxon>Corethraceae</taxon>
        <taxon>Corethron</taxon>
    </lineage>
</organism>
<evidence type="ECO:0000313" key="2">
    <source>
        <dbReference type="EMBL" id="CAD8888205.1"/>
    </source>
</evidence>
<gene>
    <name evidence="2" type="ORF">CHYS00102_LOCUS15403</name>
</gene>
<feature type="region of interest" description="Disordered" evidence="1">
    <location>
        <begin position="1"/>
        <end position="55"/>
    </location>
</feature>